<accession>A0AA40KA10</accession>
<keyword evidence="2 3" id="KW-0175">Coiled coil</keyword>
<feature type="compositionally biased region" description="Polar residues" evidence="4">
    <location>
        <begin position="203"/>
        <end position="224"/>
    </location>
</feature>
<evidence type="ECO:0000256" key="2">
    <source>
        <dbReference type="ARBA" id="ARBA00023054"/>
    </source>
</evidence>
<comment type="caution">
    <text evidence="5">The sequence shown here is derived from an EMBL/GenBank/DDBJ whole genome shotgun (WGS) entry which is preliminary data.</text>
</comment>
<feature type="compositionally biased region" description="Acidic residues" evidence="4">
    <location>
        <begin position="294"/>
        <end position="312"/>
    </location>
</feature>
<feature type="compositionally biased region" description="Low complexity" evidence="4">
    <location>
        <begin position="55"/>
        <end position="65"/>
    </location>
</feature>
<feature type="compositionally biased region" description="Low complexity" evidence="4">
    <location>
        <begin position="242"/>
        <end position="270"/>
    </location>
</feature>
<feature type="compositionally biased region" description="Acidic residues" evidence="4">
    <location>
        <begin position="322"/>
        <end position="339"/>
    </location>
</feature>
<evidence type="ECO:0000256" key="4">
    <source>
        <dbReference type="SAM" id="MobiDB-lite"/>
    </source>
</evidence>
<dbReference type="EMBL" id="JAUKUD010000002">
    <property type="protein sequence ID" value="KAK0751618.1"/>
    <property type="molecule type" value="Genomic_DNA"/>
</dbReference>
<name>A0AA40KA10_9PEZI</name>
<keyword evidence="6" id="KW-1185">Reference proteome</keyword>
<evidence type="ECO:0000256" key="1">
    <source>
        <dbReference type="ARBA" id="ARBA00006461"/>
    </source>
</evidence>
<gene>
    <name evidence="5" type="ORF">B0T18DRAFT_72659</name>
</gene>
<feature type="compositionally biased region" description="Basic and acidic residues" evidence="4">
    <location>
        <begin position="160"/>
        <end position="180"/>
    </location>
</feature>
<protein>
    <recommendedName>
        <fullName evidence="7">SPT2 chromatin protein</fullName>
    </recommendedName>
</protein>
<feature type="compositionally biased region" description="Polar residues" evidence="4">
    <location>
        <begin position="85"/>
        <end position="120"/>
    </location>
</feature>
<evidence type="ECO:0008006" key="7">
    <source>
        <dbReference type="Google" id="ProtNLM"/>
    </source>
</evidence>
<sequence length="374" mass="40323">MPISDLLASITGDSPTPSPTTTSRPASVPPKRKATDELRVAPIKAPRTESLANGSSRPQDAASRPSPRPADRPAGSSSIRPGVTRQLSAPSSTPTTRNPSAPTANNGARNAATSRPSQPLVNRPAKPDTGPPKKRSYAEIMARAQATATVRASFGVIQHKPVEKTLTMKERKELKAEEARKARKPGMKKAPASSSRYGGAATASRSAVSRPGQSTGGPSRARSTSSKEKSPPVKEEKKVKKAALATTGYTGTARPRPGATPAKPGATARPSQRADERQRPRYGGPTSRPRRNDDYDDELDDFIEYDDDEEEPGYGRGREYMSGDDESDMEAGISDIDEEEYRTEKLAKIEDAKEKALEEKLRREKEARKAAARR</sequence>
<organism evidence="5 6">
    <name type="scientific">Schizothecium vesticola</name>
    <dbReference type="NCBI Taxonomy" id="314040"/>
    <lineage>
        <taxon>Eukaryota</taxon>
        <taxon>Fungi</taxon>
        <taxon>Dikarya</taxon>
        <taxon>Ascomycota</taxon>
        <taxon>Pezizomycotina</taxon>
        <taxon>Sordariomycetes</taxon>
        <taxon>Sordariomycetidae</taxon>
        <taxon>Sordariales</taxon>
        <taxon>Schizotheciaceae</taxon>
        <taxon>Schizothecium</taxon>
    </lineage>
</organism>
<proteinExistence type="inferred from homology"/>
<feature type="coiled-coil region" evidence="3">
    <location>
        <begin position="346"/>
        <end position="374"/>
    </location>
</feature>
<reference evidence="5" key="1">
    <citation type="submission" date="2023-06" db="EMBL/GenBank/DDBJ databases">
        <title>Genome-scale phylogeny and comparative genomics of the fungal order Sordariales.</title>
        <authorList>
            <consortium name="Lawrence Berkeley National Laboratory"/>
            <person name="Hensen N."/>
            <person name="Bonometti L."/>
            <person name="Westerberg I."/>
            <person name="Brannstrom I.O."/>
            <person name="Guillou S."/>
            <person name="Cros-Aarteil S."/>
            <person name="Calhoun S."/>
            <person name="Haridas S."/>
            <person name="Kuo A."/>
            <person name="Mondo S."/>
            <person name="Pangilinan J."/>
            <person name="Riley R."/>
            <person name="LaButti K."/>
            <person name="Andreopoulos B."/>
            <person name="Lipzen A."/>
            <person name="Chen C."/>
            <person name="Yanf M."/>
            <person name="Daum C."/>
            <person name="Ng V."/>
            <person name="Clum A."/>
            <person name="Steindorff A."/>
            <person name="Ohm R."/>
            <person name="Martin F."/>
            <person name="Silar P."/>
            <person name="Natvig D."/>
            <person name="Lalanne C."/>
            <person name="Gautier V."/>
            <person name="Ament-velasquez S.L."/>
            <person name="Kruys A."/>
            <person name="Hutchinson M.I."/>
            <person name="Powell A.J."/>
            <person name="Barry K."/>
            <person name="Miller A.N."/>
            <person name="Grigoriev I.V."/>
            <person name="Debuchy R."/>
            <person name="Gladieux P."/>
            <person name="Thoren M.H."/>
            <person name="Johannesson H."/>
        </authorList>
    </citation>
    <scope>NUCLEOTIDE SEQUENCE</scope>
    <source>
        <strain evidence="5">SMH3187-1</strain>
    </source>
</reference>
<comment type="similarity">
    <text evidence="1">Belongs to the SPT2 family.</text>
</comment>
<evidence type="ECO:0000313" key="5">
    <source>
        <dbReference type="EMBL" id="KAK0751618.1"/>
    </source>
</evidence>
<dbReference type="Pfam" id="PF08243">
    <property type="entry name" value="SPT2"/>
    <property type="match status" value="1"/>
</dbReference>
<feature type="region of interest" description="Disordered" evidence="4">
    <location>
        <begin position="1"/>
        <end position="339"/>
    </location>
</feature>
<dbReference type="SMART" id="SM00784">
    <property type="entry name" value="SPT2"/>
    <property type="match status" value="1"/>
</dbReference>
<feature type="compositionally biased region" description="Low complexity" evidence="4">
    <location>
        <begin position="9"/>
        <end position="26"/>
    </location>
</feature>
<dbReference type="AlphaFoldDB" id="A0AA40KA10"/>
<evidence type="ECO:0000313" key="6">
    <source>
        <dbReference type="Proteomes" id="UP001172155"/>
    </source>
</evidence>
<dbReference type="Proteomes" id="UP001172155">
    <property type="component" value="Unassembled WGS sequence"/>
</dbReference>
<evidence type="ECO:0000256" key="3">
    <source>
        <dbReference type="SAM" id="Coils"/>
    </source>
</evidence>
<dbReference type="InterPro" id="IPR013256">
    <property type="entry name" value="Chromatin_SPT2"/>
</dbReference>
<feature type="compositionally biased region" description="Basic and acidic residues" evidence="4">
    <location>
        <begin position="225"/>
        <end position="238"/>
    </location>
</feature>